<dbReference type="AlphaFoldDB" id="A0AAN9PTE5"/>
<sequence>MFTPSMDSGRDASGVAGTVLIPMRYVCVSKWFFNTECAASALANLAVDDKCSTKVALVGGVNLQLVTNLLTDHQAQRQHNVELGKMHEEFSIRKEWAR</sequence>
<accession>A0AAN9PTE5</accession>
<protein>
    <submittedName>
        <fullName evidence="1">Uncharacterized protein</fullName>
    </submittedName>
</protein>
<comment type="caution">
    <text evidence="1">The sequence shown here is derived from an EMBL/GenBank/DDBJ whole genome shotgun (WGS) entry which is preliminary data.</text>
</comment>
<dbReference type="Proteomes" id="UP001359559">
    <property type="component" value="Unassembled WGS sequence"/>
</dbReference>
<reference evidence="1 2" key="1">
    <citation type="submission" date="2024-01" db="EMBL/GenBank/DDBJ databases">
        <title>The genomes of 5 underutilized Papilionoideae crops provide insights into root nodulation and disease resistance.</title>
        <authorList>
            <person name="Yuan L."/>
        </authorList>
    </citation>
    <scope>NUCLEOTIDE SEQUENCE [LARGE SCALE GENOMIC DNA]</scope>
    <source>
        <strain evidence="1">LY-2023</strain>
        <tissue evidence="1">Leaf</tissue>
    </source>
</reference>
<evidence type="ECO:0000313" key="1">
    <source>
        <dbReference type="EMBL" id="KAK7309996.1"/>
    </source>
</evidence>
<organism evidence="1 2">
    <name type="scientific">Clitoria ternatea</name>
    <name type="common">Butterfly pea</name>
    <dbReference type="NCBI Taxonomy" id="43366"/>
    <lineage>
        <taxon>Eukaryota</taxon>
        <taxon>Viridiplantae</taxon>
        <taxon>Streptophyta</taxon>
        <taxon>Embryophyta</taxon>
        <taxon>Tracheophyta</taxon>
        <taxon>Spermatophyta</taxon>
        <taxon>Magnoliopsida</taxon>
        <taxon>eudicotyledons</taxon>
        <taxon>Gunneridae</taxon>
        <taxon>Pentapetalae</taxon>
        <taxon>rosids</taxon>
        <taxon>fabids</taxon>
        <taxon>Fabales</taxon>
        <taxon>Fabaceae</taxon>
        <taxon>Papilionoideae</taxon>
        <taxon>50 kb inversion clade</taxon>
        <taxon>NPAAA clade</taxon>
        <taxon>indigoferoid/millettioid clade</taxon>
        <taxon>Phaseoleae</taxon>
        <taxon>Clitoria</taxon>
    </lineage>
</organism>
<gene>
    <name evidence="1" type="ORF">RJT34_07176</name>
</gene>
<keyword evidence="2" id="KW-1185">Reference proteome</keyword>
<evidence type="ECO:0000313" key="2">
    <source>
        <dbReference type="Proteomes" id="UP001359559"/>
    </source>
</evidence>
<name>A0AAN9PTE5_CLITE</name>
<proteinExistence type="predicted"/>
<dbReference type="EMBL" id="JAYKXN010000002">
    <property type="protein sequence ID" value="KAK7309996.1"/>
    <property type="molecule type" value="Genomic_DNA"/>
</dbReference>